<dbReference type="SUPFAM" id="SSF56112">
    <property type="entry name" value="Protein kinase-like (PK-like)"/>
    <property type="match status" value="1"/>
</dbReference>
<dbReference type="GO" id="GO:0005737">
    <property type="term" value="C:cytoplasm"/>
    <property type="evidence" value="ECO:0007669"/>
    <property type="project" value="TreeGrafter"/>
</dbReference>
<dbReference type="GO" id="GO:0004305">
    <property type="term" value="F:ethanolamine kinase activity"/>
    <property type="evidence" value="ECO:0007669"/>
    <property type="project" value="TreeGrafter"/>
</dbReference>
<evidence type="ECO:0000256" key="1">
    <source>
        <dbReference type="ARBA" id="ARBA00023209"/>
    </source>
</evidence>
<dbReference type="PANTHER" id="PTHR22603:SF93">
    <property type="entry name" value="RE24176P"/>
    <property type="match status" value="1"/>
</dbReference>
<comment type="similarity">
    <text evidence="3">Belongs to the choline/ethanolamine kinase family.</text>
</comment>
<evidence type="ECO:0000313" key="5">
    <source>
        <dbReference type="Proteomes" id="UP001321473"/>
    </source>
</evidence>
<reference evidence="4 5" key="1">
    <citation type="journal article" date="2023" name="Arcadia Sci">
        <title>De novo assembly of a long-read Amblyomma americanum tick genome.</title>
        <authorList>
            <person name="Chou S."/>
            <person name="Poskanzer K.E."/>
            <person name="Rollins M."/>
            <person name="Thuy-Boun P.S."/>
        </authorList>
    </citation>
    <scope>NUCLEOTIDE SEQUENCE [LARGE SCALE GENOMIC DNA]</scope>
    <source>
        <strain evidence="4">F_SG_1</strain>
        <tissue evidence="4">Salivary glands</tissue>
    </source>
</reference>
<evidence type="ECO:0008006" key="6">
    <source>
        <dbReference type="Google" id="ProtNLM"/>
    </source>
</evidence>
<dbReference type="PANTHER" id="PTHR22603">
    <property type="entry name" value="CHOLINE/ETHANOALAMINE KINASE"/>
    <property type="match status" value="1"/>
</dbReference>
<evidence type="ECO:0000313" key="4">
    <source>
        <dbReference type="EMBL" id="KAK8777521.1"/>
    </source>
</evidence>
<evidence type="ECO:0000256" key="2">
    <source>
        <dbReference type="ARBA" id="ARBA00023264"/>
    </source>
</evidence>
<dbReference type="Pfam" id="PF01633">
    <property type="entry name" value="Choline_kinase"/>
    <property type="match status" value="1"/>
</dbReference>
<dbReference type="InterPro" id="IPR011009">
    <property type="entry name" value="Kinase-like_dom_sf"/>
</dbReference>
<keyword evidence="1" id="KW-0444">Lipid biosynthesis</keyword>
<accession>A0AAQ4ES20</accession>
<comment type="caution">
    <text evidence="4">The sequence shown here is derived from an EMBL/GenBank/DDBJ whole genome shotgun (WGS) entry which is preliminary data.</text>
</comment>
<gene>
    <name evidence="4" type="ORF">V5799_029136</name>
</gene>
<keyword evidence="1" id="KW-0443">Lipid metabolism</keyword>
<evidence type="ECO:0000256" key="3">
    <source>
        <dbReference type="ARBA" id="ARBA00038211"/>
    </source>
</evidence>
<dbReference type="GO" id="GO:0006646">
    <property type="term" value="P:phosphatidylethanolamine biosynthetic process"/>
    <property type="evidence" value="ECO:0007669"/>
    <property type="project" value="TreeGrafter"/>
</dbReference>
<organism evidence="4 5">
    <name type="scientific">Amblyomma americanum</name>
    <name type="common">Lone star tick</name>
    <dbReference type="NCBI Taxonomy" id="6943"/>
    <lineage>
        <taxon>Eukaryota</taxon>
        <taxon>Metazoa</taxon>
        <taxon>Ecdysozoa</taxon>
        <taxon>Arthropoda</taxon>
        <taxon>Chelicerata</taxon>
        <taxon>Arachnida</taxon>
        <taxon>Acari</taxon>
        <taxon>Parasitiformes</taxon>
        <taxon>Ixodida</taxon>
        <taxon>Ixodoidea</taxon>
        <taxon>Ixodidae</taxon>
        <taxon>Amblyomminae</taxon>
        <taxon>Amblyomma</taxon>
    </lineage>
</organism>
<proteinExistence type="inferred from homology"/>
<protein>
    <recommendedName>
        <fullName evidence="6">Choline kinase</fullName>
    </recommendedName>
</protein>
<dbReference type="GO" id="GO:0004103">
    <property type="term" value="F:choline kinase activity"/>
    <property type="evidence" value="ECO:0007669"/>
    <property type="project" value="TreeGrafter"/>
</dbReference>
<dbReference type="EMBL" id="JARKHS020011770">
    <property type="protein sequence ID" value="KAK8777521.1"/>
    <property type="molecule type" value="Genomic_DNA"/>
</dbReference>
<name>A0AAQ4ES20_AMBAM</name>
<keyword evidence="5" id="KW-1185">Reference proteome</keyword>
<sequence length="276" mass="32331">MQTMCPARALTLQQLKDPEISLLIANKLARVHVLQAPLVKEPTWLFNNMKRWLKYARSIKVDTVPIKNQNMAVKLLTFDLAAEVSWLKGFLAKTESPIVFCHNDLQEGNILFMDGPGPKEENMVFIDYEYCAYNYRGFDIANHFCEWMYDYSYPEHPYFKALPEDYPSVEHQRLFIDRYLSTYTMCQTLTQDHAQPTSKLYSADYVLREARVFTLASHLFWTLWSIFNAHTSKIKFGYWEYGQARLDAFMVLKQELLHEEHSSPTTNHSSQKAVKT</sequence>
<dbReference type="AlphaFoldDB" id="A0AAQ4ES20"/>
<keyword evidence="1" id="KW-0594">Phospholipid biosynthesis</keyword>
<dbReference type="Proteomes" id="UP001321473">
    <property type="component" value="Unassembled WGS sequence"/>
</dbReference>
<keyword evidence="2" id="KW-1208">Phospholipid metabolism</keyword>
<dbReference type="Gene3D" id="3.90.1200.10">
    <property type="match status" value="1"/>
</dbReference>